<evidence type="ECO:0000313" key="3">
    <source>
        <dbReference type="Proteomes" id="UP000004947"/>
    </source>
</evidence>
<dbReference type="InterPro" id="IPR001387">
    <property type="entry name" value="Cro/C1-type_HTH"/>
</dbReference>
<dbReference type="eggNOG" id="COG1476">
    <property type="taxonomic scope" value="Bacteria"/>
</dbReference>
<comment type="caution">
    <text evidence="2">The sequence shown here is derived from an EMBL/GenBank/DDBJ whole genome shotgun (WGS) entry which is preliminary data.</text>
</comment>
<organism evidence="2 3">
    <name type="scientific">Lentisphaera araneosa HTCC2155</name>
    <dbReference type="NCBI Taxonomy" id="313628"/>
    <lineage>
        <taxon>Bacteria</taxon>
        <taxon>Pseudomonadati</taxon>
        <taxon>Lentisphaerota</taxon>
        <taxon>Lentisphaeria</taxon>
        <taxon>Lentisphaerales</taxon>
        <taxon>Lentisphaeraceae</taxon>
        <taxon>Lentisphaera</taxon>
    </lineage>
</organism>
<dbReference type="STRING" id="313628.LNTAR_21085"/>
<feature type="domain" description="HTH cro/C1-type" evidence="1">
    <location>
        <begin position="8"/>
        <end position="62"/>
    </location>
</feature>
<dbReference type="SUPFAM" id="SSF47413">
    <property type="entry name" value="lambda repressor-like DNA-binding domains"/>
    <property type="match status" value="1"/>
</dbReference>
<dbReference type="AlphaFoldDB" id="A6DLV1"/>
<sequence length="73" mass="8123">MKEISKIIKEHRKLAGLSQIDLANLSGVGKTTIFDIEKGKESVRFDNLLKVIDILNIQIKLVSSVKGDLDEES</sequence>
<dbReference type="Proteomes" id="UP000004947">
    <property type="component" value="Unassembled WGS sequence"/>
</dbReference>
<evidence type="ECO:0000313" key="2">
    <source>
        <dbReference type="EMBL" id="EDM27249.1"/>
    </source>
</evidence>
<evidence type="ECO:0000259" key="1">
    <source>
        <dbReference type="PROSITE" id="PS50943"/>
    </source>
</evidence>
<protein>
    <recommendedName>
        <fullName evidence="1">HTH cro/C1-type domain-containing protein</fullName>
    </recommendedName>
</protein>
<dbReference type="CDD" id="cd00093">
    <property type="entry name" value="HTH_XRE"/>
    <property type="match status" value="1"/>
</dbReference>
<proteinExistence type="predicted"/>
<name>A6DLV1_9BACT</name>
<keyword evidence="3" id="KW-1185">Reference proteome</keyword>
<dbReference type="NCBIfam" id="TIGR03070">
    <property type="entry name" value="couple_hipB"/>
    <property type="match status" value="1"/>
</dbReference>
<dbReference type="InterPro" id="IPR017507">
    <property type="entry name" value="Tscrpt_reg_HipB-like"/>
</dbReference>
<dbReference type="RefSeq" id="WP_007278859.1">
    <property type="nucleotide sequence ID" value="NZ_ABCK01000010.1"/>
</dbReference>
<dbReference type="Pfam" id="PF01381">
    <property type="entry name" value="HTH_3"/>
    <property type="match status" value="1"/>
</dbReference>
<gene>
    <name evidence="2" type="ORF">LNTAR_21085</name>
</gene>
<dbReference type="InterPro" id="IPR010982">
    <property type="entry name" value="Lambda_DNA-bd_dom_sf"/>
</dbReference>
<reference evidence="2 3" key="1">
    <citation type="journal article" date="2010" name="J. Bacteriol.">
        <title>Genome sequence of Lentisphaera araneosa HTCC2155T, the type species of the order Lentisphaerales in the phylum Lentisphaerae.</title>
        <authorList>
            <person name="Thrash J.C."/>
            <person name="Cho J.C."/>
            <person name="Vergin K.L."/>
            <person name="Morris R.M."/>
            <person name="Giovannoni S.J."/>
        </authorList>
    </citation>
    <scope>NUCLEOTIDE SEQUENCE [LARGE SCALE GENOMIC DNA]</scope>
    <source>
        <strain evidence="2 3">HTCC2155</strain>
    </source>
</reference>
<dbReference type="GO" id="GO:0003677">
    <property type="term" value="F:DNA binding"/>
    <property type="evidence" value="ECO:0007669"/>
    <property type="project" value="InterPro"/>
</dbReference>
<dbReference type="SMART" id="SM00530">
    <property type="entry name" value="HTH_XRE"/>
    <property type="match status" value="1"/>
</dbReference>
<accession>A6DLV1</accession>
<dbReference type="PROSITE" id="PS50943">
    <property type="entry name" value="HTH_CROC1"/>
    <property type="match status" value="1"/>
</dbReference>
<dbReference type="Gene3D" id="1.10.260.40">
    <property type="entry name" value="lambda repressor-like DNA-binding domains"/>
    <property type="match status" value="1"/>
</dbReference>
<dbReference type="EMBL" id="ABCK01000010">
    <property type="protein sequence ID" value="EDM27249.1"/>
    <property type="molecule type" value="Genomic_DNA"/>
</dbReference>